<keyword evidence="1" id="KW-0472">Membrane</keyword>
<dbReference type="Proteomes" id="UP000243359">
    <property type="component" value="Chromosome I"/>
</dbReference>
<reference evidence="3" key="1">
    <citation type="submission" date="2016-10" db="EMBL/GenBank/DDBJ databases">
        <authorList>
            <person name="Varghese N."/>
            <person name="Submissions S."/>
        </authorList>
    </citation>
    <scope>NUCLEOTIDE SEQUENCE [LARGE SCALE GENOMIC DNA]</scope>
    <source>
        <strain evidence="3">KCTC 32247</strain>
    </source>
</reference>
<protein>
    <submittedName>
        <fullName evidence="2">Uncharacterized protein</fullName>
    </submittedName>
</protein>
<dbReference type="RefSeq" id="WP_090348623.1">
    <property type="nucleotide sequence ID" value="NZ_LT629751.1"/>
</dbReference>
<accession>A0A1H1S4Y9</accession>
<keyword evidence="3" id="KW-1185">Reference proteome</keyword>
<organism evidence="2 3">
    <name type="scientific">Pseudomonas oryzae</name>
    <dbReference type="NCBI Taxonomy" id="1392877"/>
    <lineage>
        <taxon>Bacteria</taxon>
        <taxon>Pseudomonadati</taxon>
        <taxon>Pseudomonadota</taxon>
        <taxon>Gammaproteobacteria</taxon>
        <taxon>Pseudomonadales</taxon>
        <taxon>Pseudomonadaceae</taxon>
        <taxon>Pseudomonas</taxon>
    </lineage>
</organism>
<keyword evidence="1" id="KW-1133">Transmembrane helix</keyword>
<name>A0A1H1S4Y9_9PSED</name>
<feature type="transmembrane region" description="Helical" evidence="1">
    <location>
        <begin position="28"/>
        <end position="49"/>
    </location>
</feature>
<dbReference type="STRING" id="1392877.SAMN05216221_1803"/>
<keyword evidence="1" id="KW-0812">Transmembrane</keyword>
<evidence type="ECO:0000256" key="1">
    <source>
        <dbReference type="SAM" id="Phobius"/>
    </source>
</evidence>
<sequence length="414" mass="45779">MDALLIVGGLLLILSGLVWLVARAFSTSLLWGCGSLLPPLTLGFIVAHWRRAASPVLLAGMGFIPLVVGVTMLASHNPERLAAIVSLSWLEPEPKDDSGLEIRLLGEFNGDPFAPRLGELVDGTLVLREGDSFTHRELSIRLPGYRGGDLNVDVLPEDFAELPQIELKWQLPDQHFPESRMINGGYTLHLALRAEAPNLLRGDFHLVLPAGYRTSLSGTVELFTNRLRYRGERVDTRYNSQETLAWVVRDYLQRKFRTRAVELEPMPLLDLDAQQLAFEIGARIAGATQRVSISLIRSELQGWRVQGDAAPELPPPSAEELQRTAPVPTTIVRGEERPVDRRIGFTLERLLSSPSRFLGAMIRVHTERGRSAEGRFAGLNADGRLVIQHALGGQGEANFILRPSEVVAIELLEP</sequence>
<evidence type="ECO:0000313" key="2">
    <source>
        <dbReference type="EMBL" id="SDS43067.1"/>
    </source>
</evidence>
<gene>
    <name evidence="2" type="ORF">SAMN05216221_1803</name>
</gene>
<dbReference type="EMBL" id="LT629751">
    <property type="protein sequence ID" value="SDS43067.1"/>
    <property type="molecule type" value="Genomic_DNA"/>
</dbReference>
<dbReference type="AlphaFoldDB" id="A0A1H1S4Y9"/>
<dbReference type="OrthoDB" id="6074146at2"/>
<feature type="transmembrane region" description="Helical" evidence="1">
    <location>
        <begin position="56"/>
        <end position="74"/>
    </location>
</feature>
<evidence type="ECO:0000313" key="3">
    <source>
        <dbReference type="Proteomes" id="UP000243359"/>
    </source>
</evidence>
<proteinExistence type="predicted"/>